<dbReference type="AlphaFoldDB" id="A0AAD4VFI7"/>
<accession>A0AAD4VFI7</accession>
<organism evidence="3 4">
    <name type="scientific">Prunus dulcis</name>
    <name type="common">Almond</name>
    <name type="synonym">Amygdalus dulcis</name>
    <dbReference type="NCBI Taxonomy" id="3755"/>
    <lineage>
        <taxon>Eukaryota</taxon>
        <taxon>Viridiplantae</taxon>
        <taxon>Streptophyta</taxon>
        <taxon>Embryophyta</taxon>
        <taxon>Tracheophyta</taxon>
        <taxon>Spermatophyta</taxon>
        <taxon>Magnoliopsida</taxon>
        <taxon>eudicotyledons</taxon>
        <taxon>Gunneridae</taxon>
        <taxon>Pentapetalae</taxon>
        <taxon>rosids</taxon>
        <taxon>fabids</taxon>
        <taxon>Rosales</taxon>
        <taxon>Rosaceae</taxon>
        <taxon>Amygdaloideae</taxon>
        <taxon>Amygdaleae</taxon>
        <taxon>Prunus</taxon>
    </lineage>
</organism>
<dbReference type="PANTHER" id="PTHR42648">
    <property type="entry name" value="TRANSPOSASE, PUTATIVE-RELATED"/>
    <property type="match status" value="1"/>
</dbReference>
<dbReference type="EMBL" id="JAJFAZ020000006">
    <property type="protein sequence ID" value="KAI5322996.1"/>
    <property type="molecule type" value="Genomic_DNA"/>
</dbReference>
<dbReference type="InterPro" id="IPR025724">
    <property type="entry name" value="GAG-pre-integrase_dom"/>
</dbReference>
<feature type="domain" description="Retroviral polymerase SH3-like" evidence="2">
    <location>
        <begin position="111"/>
        <end position="167"/>
    </location>
</feature>
<gene>
    <name evidence="3" type="ORF">L3X38_032068</name>
</gene>
<dbReference type="Proteomes" id="UP001054821">
    <property type="component" value="Chromosome 6"/>
</dbReference>
<name>A0AAD4VFI7_PRUDU</name>
<evidence type="ECO:0000313" key="4">
    <source>
        <dbReference type="Proteomes" id="UP001054821"/>
    </source>
</evidence>
<sequence>MEKQVAMVVDDDQIDSSSLWHMRLGHVGNKALQGLIKQGVLKGAKSGKVEFCEHCILGKQTKVKFDTTIHQTEGILYYVHSDVWGPAKNEFLGEKRWEDSSDHKKLRVFGCDAYYHVKENKLDPRARKTIFLGFNNGVKGFRLWNTELKKIIVSRDVTFNESHMKLQENRDVVHKMELVTKEFEESRTKSDALNEEQNFVDQEKNHDEEAVNDDVQTQEDCIPNRKGKKEIVLPARFKDCVACMGCALPVKWISLQILPKQ</sequence>
<feature type="domain" description="GAG-pre-integrase" evidence="1">
    <location>
        <begin position="13"/>
        <end position="60"/>
    </location>
</feature>
<comment type="caution">
    <text evidence="3">The sequence shown here is derived from an EMBL/GenBank/DDBJ whole genome shotgun (WGS) entry which is preliminary data.</text>
</comment>
<dbReference type="InterPro" id="IPR039537">
    <property type="entry name" value="Retrotran_Ty1/copia-like"/>
</dbReference>
<keyword evidence="4" id="KW-1185">Reference proteome</keyword>
<evidence type="ECO:0000259" key="2">
    <source>
        <dbReference type="Pfam" id="PF25597"/>
    </source>
</evidence>
<evidence type="ECO:0000259" key="1">
    <source>
        <dbReference type="Pfam" id="PF13976"/>
    </source>
</evidence>
<evidence type="ECO:0008006" key="5">
    <source>
        <dbReference type="Google" id="ProtNLM"/>
    </source>
</evidence>
<dbReference type="PANTHER" id="PTHR42648:SF28">
    <property type="entry name" value="TRANSPOSON-ENCODED PROTEIN WITH RIBONUCLEASE H-LIKE AND RETROVIRUS ZINC FINGER-LIKE DOMAINS"/>
    <property type="match status" value="1"/>
</dbReference>
<protein>
    <recommendedName>
        <fullName evidence="5">GAG-pre-integrase domain-containing protein</fullName>
    </recommendedName>
</protein>
<dbReference type="Pfam" id="PF13976">
    <property type="entry name" value="gag_pre-integrs"/>
    <property type="match status" value="1"/>
</dbReference>
<dbReference type="InterPro" id="IPR057670">
    <property type="entry name" value="SH3_retrovirus"/>
</dbReference>
<proteinExistence type="predicted"/>
<evidence type="ECO:0000313" key="3">
    <source>
        <dbReference type="EMBL" id="KAI5322996.1"/>
    </source>
</evidence>
<dbReference type="Pfam" id="PF25597">
    <property type="entry name" value="SH3_retrovirus"/>
    <property type="match status" value="1"/>
</dbReference>
<reference evidence="3 4" key="1">
    <citation type="journal article" date="2022" name="G3 (Bethesda)">
        <title>Whole-genome sequence and methylome profiling of the almond [Prunus dulcis (Mill.) D.A. Webb] cultivar 'Nonpareil'.</title>
        <authorList>
            <person name="D'Amico-Willman K.M."/>
            <person name="Ouma W.Z."/>
            <person name="Meulia T."/>
            <person name="Sideli G.M."/>
            <person name="Gradziel T.M."/>
            <person name="Fresnedo-Ramirez J."/>
        </authorList>
    </citation>
    <scope>NUCLEOTIDE SEQUENCE [LARGE SCALE GENOMIC DNA]</scope>
    <source>
        <strain evidence="3">Clone GOH B32 T37-40</strain>
    </source>
</reference>